<sequence length="312" mass="34966">MIQYEDKINRITGLVEQAIIGKRSIIEKVMMAILAKGHILVEDIPGVGKTTLAVAFSKAMNLKQVRMQFTPDVLPSDVIGFNVLDSHNNMEFKEGAVFCNLFLADEINRTSPKTQSALLEVMEEGKITVDGQTRLVPNPFVVIATQNPVGSIGTQMLPESQLDRFMVRLTIGYPDIQSEINILKSKQKENPLHKAQNVINEDELLEMQERVDTIYIHDKVYDYVGKLVYETRNHSMIELGVSPRGTIALMSMAKGRAFVKGREYVNPDDLKSVFKDVVCHRILLNAQAKYKQISVDAVADDILNKVPAPRVV</sequence>
<proteinExistence type="predicted"/>
<dbReference type="InterPro" id="IPR050764">
    <property type="entry name" value="CbbQ/NirQ/NorQ/GpvN"/>
</dbReference>
<dbReference type="AlphaFoldDB" id="A0A1I6LC60"/>
<organism evidence="3 4">
    <name type="scientific">Anaeromicropila populeti</name>
    <dbReference type="NCBI Taxonomy" id="37658"/>
    <lineage>
        <taxon>Bacteria</taxon>
        <taxon>Bacillati</taxon>
        <taxon>Bacillota</taxon>
        <taxon>Clostridia</taxon>
        <taxon>Lachnospirales</taxon>
        <taxon>Lachnospiraceae</taxon>
        <taxon>Anaeromicropila</taxon>
    </lineage>
</organism>
<gene>
    <name evidence="3" type="ORF">SAMN05661086_03190</name>
</gene>
<evidence type="ECO:0000259" key="1">
    <source>
        <dbReference type="Pfam" id="PF07726"/>
    </source>
</evidence>
<feature type="domain" description="ChlI/MoxR AAA lid" evidence="2">
    <location>
        <begin position="230"/>
        <end position="298"/>
    </location>
</feature>
<dbReference type="EMBL" id="FOYZ01000015">
    <property type="protein sequence ID" value="SFS00848.1"/>
    <property type="molecule type" value="Genomic_DNA"/>
</dbReference>
<dbReference type="InterPro" id="IPR027417">
    <property type="entry name" value="P-loop_NTPase"/>
</dbReference>
<dbReference type="PIRSF" id="PIRSF002849">
    <property type="entry name" value="AAA_ATPase_chaperone_MoxR_prd"/>
    <property type="match status" value="1"/>
</dbReference>
<dbReference type="Gene3D" id="1.10.8.80">
    <property type="entry name" value="Magnesium chelatase subunit I, C-Terminal domain"/>
    <property type="match status" value="1"/>
</dbReference>
<reference evidence="3 4" key="1">
    <citation type="submission" date="2016-10" db="EMBL/GenBank/DDBJ databases">
        <authorList>
            <person name="de Groot N.N."/>
        </authorList>
    </citation>
    <scope>NUCLEOTIDE SEQUENCE [LARGE SCALE GENOMIC DNA]</scope>
    <source>
        <strain evidence="3 4">743A</strain>
    </source>
</reference>
<dbReference type="STRING" id="37658.SAMN05661086_03190"/>
<protein>
    <submittedName>
        <fullName evidence="3">MoxR-like ATPase</fullName>
    </submittedName>
</protein>
<name>A0A1I6LC60_9FIRM</name>
<dbReference type="PANTHER" id="PTHR42759">
    <property type="entry name" value="MOXR FAMILY PROTEIN"/>
    <property type="match status" value="1"/>
</dbReference>
<keyword evidence="4" id="KW-1185">Reference proteome</keyword>
<accession>A0A1I6LC60</accession>
<evidence type="ECO:0000313" key="4">
    <source>
        <dbReference type="Proteomes" id="UP000199659"/>
    </source>
</evidence>
<dbReference type="Proteomes" id="UP000199659">
    <property type="component" value="Unassembled WGS sequence"/>
</dbReference>
<dbReference type="SUPFAM" id="SSF52540">
    <property type="entry name" value="P-loop containing nucleoside triphosphate hydrolases"/>
    <property type="match status" value="1"/>
</dbReference>
<dbReference type="GO" id="GO:0005524">
    <property type="term" value="F:ATP binding"/>
    <property type="evidence" value="ECO:0007669"/>
    <property type="project" value="InterPro"/>
</dbReference>
<dbReference type="GO" id="GO:0016887">
    <property type="term" value="F:ATP hydrolysis activity"/>
    <property type="evidence" value="ECO:0007669"/>
    <property type="project" value="InterPro"/>
</dbReference>
<evidence type="ECO:0000259" key="2">
    <source>
        <dbReference type="Pfam" id="PF17863"/>
    </source>
</evidence>
<evidence type="ECO:0000313" key="3">
    <source>
        <dbReference type="EMBL" id="SFS00848.1"/>
    </source>
</evidence>
<dbReference type="Pfam" id="PF07726">
    <property type="entry name" value="AAA_3"/>
    <property type="match status" value="1"/>
</dbReference>
<dbReference type="InterPro" id="IPR011703">
    <property type="entry name" value="ATPase_AAA-3"/>
</dbReference>
<feature type="domain" description="ATPase AAA-3" evidence="1">
    <location>
        <begin position="38"/>
        <end position="167"/>
    </location>
</feature>
<dbReference type="Gene3D" id="3.40.50.300">
    <property type="entry name" value="P-loop containing nucleotide triphosphate hydrolases"/>
    <property type="match status" value="1"/>
</dbReference>
<dbReference type="Pfam" id="PF17863">
    <property type="entry name" value="AAA_lid_2"/>
    <property type="match status" value="1"/>
</dbReference>
<dbReference type="PANTHER" id="PTHR42759:SF5">
    <property type="entry name" value="METHANOL DEHYDROGENASE REGULATOR"/>
    <property type="match status" value="1"/>
</dbReference>
<dbReference type="CDD" id="cd00009">
    <property type="entry name" value="AAA"/>
    <property type="match status" value="1"/>
</dbReference>
<dbReference type="InterPro" id="IPR041628">
    <property type="entry name" value="ChlI/MoxR_AAA_lid"/>
</dbReference>